<protein>
    <submittedName>
        <fullName evidence="1">Uncharacterized protein</fullName>
    </submittedName>
</protein>
<reference evidence="1 2" key="1">
    <citation type="submission" date="2019-03" db="EMBL/GenBank/DDBJ databases">
        <title>Genomic Encyclopedia of Type Strains, Phase IV (KMG-IV): sequencing the most valuable type-strain genomes for metagenomic binning, comparative biology and taxonomic classification.</title>
        <authorList>
            <person name="Goeker M."/>
        </authorList>
    </citation>
    <scope>NUCLEOTIDE SEQUENCE [LARGE SCALE GENOMIC DNA]</scope>
    <source>
        <strain evidence="1 2">DSM 11901</strain>
    </source>
</reference>
<sequence>MGDGGGTFLCVRGADRMKLAKESADLDYLPFVQKAFAAPTITYVPDEKKPAVAETWHRDGGGLNLYRHTLNNDRRKMMEAAVDWFKIFCKAKGGGTYEYPINETTELVNLTRLACHARPTTPEQVMGQMPMFGIEISPADNYTTDRPKDPFVAFKHFGNGSLVKAAWGYPKRYAFGDQTNLGMVVEVKVPMAKVQTEVDGKPYEKWVKLIDLVPIPRQQNQ</sequence>
<accession>A0A4V3CVU0</accession>
<name>A0A4V3CVU0_9BURK</name>
<comment type="caution">
    <text evidence="1">The sequence shown here is derived from an EMBL/GenBank/DDBJ whole genome shotgun (WGS) entry which is preliminary data.</text>
</comment>
<dbReference type="AlphaFoldDB" id="A0A4V3CVU0"/>
<organism evidence="1 2">
    <name type="scientific">Aquabacterium commune</name>
    <dbReference type="NCBI Taxonomy" id="70586"/>
    <lineage>
        <taxon>Bacteria</taxon>
        <taxon>Pseudomonadati</taxon>
        <taxon>Pseudomonadota</taxon>
        <taxon>Betaproteobacteria</taxon>
        <taxon>Burkholderiales</taxon>
        <taxon>Aquabacterium</taxon>
    </lineage>
</organism>
<dbReference type="EMBL" id="SNXW01000004">
    <property type="protein sequence ID" value="TDP83798.1"/>
    <property type="molecule type" value="Genomic_DNA"/>
</dbReference>
<evidence type="ECO:0000313" key="1">
    <source>
        <dbReference type="EMBL" id="TDP83798.1"/>
    </source>
</evidence>
<gene>
    <name evidence="1" type="ORF">EV672_104179</name>
</gene>
<evidence type="ECO:0000313" key="2">
    <source>
        <dbReference type="Proteomes" id="UP000294593"/>
    </source>
</evidence>
<keyword evidence="2" id="KW-1185">Reference proteome</keyword>
<dbReference type="Proteomes" id="UP000294593">
    <property type="component" value="Unassembled WGS sequence"/>
</dbReference>
<proteinExistence type="predicted"/>